<dbReference type="InterPro" id="IPR013094">
    <property type="entry name" value="AB_hydrolase_3"/>
</dbReference>
<protein>
    <submittedName>
        <fullName evidence="3">Alpha/beta hydrolase</fullName>
    </submittedName>
</protein>
<dbReference type="InterPro" id="IPR050300">
    <property type="entry name" value="GDXG_lipolytic_enzyme"/>
</dbReference>
<dbReference type="SUPFAM" id="SSF53474">
    <property type="entry name" value="alpha/beta-Hydrolases"/>
    <property type="match status" value="1"/>
</dbReference>
<comment type="caution">
    <text evidence="3">The sequence shown here is derived from an EMBL/GenBank/DDBJ whole genome shotgun (WGS) entry which is preliminary data.</text>
</comment>
<sequence>MYAPRTRLNGIPCEEVVPTAGVDPGAGVLLYLPGGGFLAGGPGTHRPVADLALVSRAPVVVLAYRRLPETDIAGSVRDCLDAYRALTQRHPAGDITVIGDSAGGFLAFATTSTALRSEWDRPRALVGISPWLDLDCTAKAEAPTAATEAFLPPRVVEAVARWGCGGVIDPALSPLRTDDLAGFPPTLLLASDSEFLCPDAEFMAERLARAGVRHQLHLWHHRLHAFPVIAPRLPESKQAVETIAEFTAAAGSAVEDRVA</sequence>
<dbReference type="Proteomes" id="UP000570678">
    <property type="component" value="Unassembled WGS sequence"/>
</dbReference>
<feature type="domain" description="Alpha/beta hydrolase fold-3" evidence="2">
    <location>
        <begin position="29"/>
        <end position="226"/>
    </location>
</feature>
<evidence type="ECO:0000256" key="1">
    <source>
        <dbReference type="ARBA" id="ARBA00022801"/>
    </source>
</evidence>
<evidence type="ECO:0000313" key="3">
    <source>
        <dbReference type="EMBL" id="NKY61061.1"/>
    </source>
</evidence>
<name>A0A846YTU3_9NOCA</name>
<proteinExistence type="predicted"/>
<dbReference type="RefSeq" id="WP_168434011.1">
    <property type="nucleotide sequence ID" value="NZ_JAAXOT010000047.1"/>
</dbReference>
<dbReference type="InterPro" id="IPR029058">
    <property type="entry name" value="AB_hydrolase_fold"/>
</dbReference>
<reference evidence="3 4" key="1">
    <citation type="submission" date="2020-04" db="EMBL/GenBank/DDBJ databases">
        <title>MicrobeNet Type strains.</title>
        <authorList>
            <person name="Nicholson A.C."/>
        </authorList>
    </citation>
    <scope>NUCLEOTIDE SEQUENCE [LARGE SCALE GENOMIC DNA]</scope>
    <source>
        <strain evidence="3 4">JCM 3332</strain>
    </source>
</reference>
<accession>A0A846YTU3</accession>
<organism evidence="3 4">
    <name type="scientific">Nocardia flavorosea</name>
    <dbReference type="NCBI Taxonomy" id="53429"/>
    <lineage>
        <taxon>Bacteria</taxon>
        <taxon>Bacillati</taxon>
        <taxon>Actinomycetota</taxon>
        <taxon>Actinomycetes</taxon>
        <taxon>Mycobacteriales</taxon>
        <taxon>Nocardiaceae</taxon>
        <taxon>Nocardia</taxon>
    </lineage>
</organism>
<dbReference type="Gene3D" id="3.40.50.1820">
    <property type="entry name" value="alpha/beta hydrolase"/>
    <property type="match status" value="1"/>
</dbReference>
<keyword evidence="1 3" id="KW-0378">Hydrolase</keyword>
<evidence type="ECO:0000259" key="2">
    <source>
        <dbReference type="Pfam" id="PF07859"/>
    </source>
</evidence>
<dbReference type="Pfam" id="PF07859">
    <property type="entry name" value="Abhydrolase_3"/>
    <property type="match status" value="1"/>
</dbReference>
<dbReference type="PANTHER" id="PTHR48081">
    <property type="entry name" value="AB HYDROLASE SUPERFAMILY PROTEIN C4A8.06C"/>
    <property type="match status" value="1"/>
</dbReference>
<dbReference type="PANTHER" id="PTHR48081:SF8">
    <property type="entry name" value="ALPHA_BETA HYDROLASE FOLD-3 DOMAIN-CONTAINING PROTEIN-RELATED"/>
    <property type="match status" value="1"/>
</dbReference>
<dbReference type="GO" id="GO:0016787">
    <property type="term" value="F:hydrolase activity"/>
    <property type="evidence" value="ECO:0007669"/>
    <property type="project" value="UniProtKB-KW"/>
</dbReference>
<keyword evidence="4" id="KW-1185">Reference proteome</keyword>
<dbReference type="AlphaFoldDB" id="A0A846YTU3"/>
<gene>
    <name evidence="3" type="ORF">HGA15_34010</name>
</gene>
<dbReference type="EMBL" id="JAAXOT010000047">
    <property type="protein sequence ID" value="NKY61061.1"/>
    <property type="molecule type" value="Genomic_DNA"/>
</dbReference>
<evidence type="ECO:0000313" key="4">
    <source>
        <dbReference type="Proteomes" id="UP000570678"/>
    </source>
</evidence>